<dbReference type="RefSeq" id="XP_009011200.1">
    <property type="nucleotide sequence ID" value="XM_009012952.1"/>
</dbReference>
<dbReference type="OrthoDB" id="2444812at2759"/>
<dbReference type="KEGG" id="hro:HELRODRAFT_190235"/>
<dbReference type="InterPro" id="IPR001202">
    <property type="entry name" value="WW_dom"/>
</dbReference>
<proteinExistence type="predicted"/>
<organism evidence="4 5">
    <name type="scientific">Helobdella robusta</name>
    <name type="common">Californian leech</name>
    <dbReference type="NCBI Taxonomy" id="6412"/>
    <lineage>
        <taxon>Eukaryota</taxon>
        <taxon>Metazoa</taxon>
        <taxon>Spiralia</taxon>
        <taxon>Lophotrochozoa</taxon>
        <taxon>Annelida</taxon>
        <taxon>Clitellata</taxon>
        <taxon>Hirudinea</taxon>
        <taxon>Rhynchobdellida</taxon>
        <taxon>Glossiphoniidae</taxon>
        <taxon>Helobdella</taxon>
    </lineage>
</organism>
<reference evidence="3 5" key="2">
    <citation type="journal article" date="2013" name="Nature">
        <title>Insights into bilaterian evolution from three spiralian genomes.</title>
        <authorList>
            <person name="Simakov O."/>
            <person name="Marletaz F."/>
            <person name="Cho S.J."/>
            <person name="Edsinger-Gonzales E."/>
            <person name="Havlak P."/>
            <person name="Hellsten U."/>
            <person name="Kuo D.H."/>
            <person name="Larsson T."/>
            <person name="Lv J."/>
            <person name="Arendt D."/>
            <person name="Savage R."/>
            <person name="Osoegawa K."/>
            <person name="de Jong P."/>
            <person name="Grimwood J."/>
            <person name="Chapman J.A."/>
            <person name="Shapiro H."/>
            <person name="Aerts A."/>
            <person name="Otillar R.P."/>
            <person name="Terry A.Y."/>
            <person name="Boore J.L."/>
            <person name="Grigoriev I.V."/>
            <person name="Lindberg D.R."/>
            <person name="Seaver E.C."/>
            <person name="Weisblat D.A."/>
            <person name="Putnam N.H."/>
            <person name="Rokhsar D.S."/>
        </authorList>
    </citation>
    <scope>NUCLEOTIDE SEQUENCE</scope>
</reference>
<feature type="compositionally biased region" description="Basic and acidic residues" evidence="1">
    <location>
        <begin position="405"/>
        <end position="428"/>
    </location>
</feature>
<evidence type="ECO:0000313" key="4">
    <source>
        <dbReference type="EnsemblMetazoa" id="HelroP190235"/>
    </source>
</evidence>
<feature type="region of interest" description="Disordered" evidence="1">
    <location>
        <begin position="209"/>
        <end position="262"/>
    </location>
</feature>
<feature type="compositionally biased region" description="Acidic residues" evidence="1">
    <location>
        <begin position="64"/>
        <end position="75"/>
    </location>
</feature>
<feature type="region of interest" description="Disordered" evidence="1">
    <location>
        <begin position="573"/>
        <end position="794"/>
    </location>
</feature>
<reference evidence="4" key="3">
    <citation type="submission" date="2015-06" db="UniProtKB">
        <authorList>
            <consortium name="EnsemblMetazoa"/>
        </authorList>
    </citation>
    <scope>IDENTIFICATION</scope>
</reference>
<feature type="region of interest" description="Disordered" evidence="1">
    <location>
        <begin position="342"/>
        <end position="460"/>
    </location>
</feature>
<sequence length="883" mass="98124">MKRRQIIPKRKPIVQLDDEPRTNYGFGFKSVDLGSKYECLPQPQQNAANKNALSGLFSQYSQDSDNDDDEEEDDDGKVSRKEILKNADFTSNKSVTKPKSMGDIVSFVRATTDSPSSQKDDSPISDVPHPVVDSGPPNLPLTSNLSIKPIDEIDSKLLDFFAEIESLDTPADTNKSEVDTLQIATTIKSDGNEKELQKSNAVKTERINSPTRNDDIKNGIPTETNNLKHEHGRSIVGGGGGGDGGVVQDCPPPPPPKPQLPQEPTCDWQAVLDDNTNCYYYWNGMTGESRWDIPAEYSQFLLLYREYEASVAKFEADMLAWKQCQEKYQKYCNSRGITYSASGEQAEGSKKDNTPALANNNKSVVTNKCNGNVGTSTSNSKKSVASLVPYNSFIDDDDEDDEDDDKKKENACIKKDSGDDKRDVRMGVEDVSTAKKRKHDSLDTDDDHNQQRRRGYDNDIDQQQQNFLKKIKKFKQDDLVQHTIDGESLFVISDDITHGIRQLEEVFSLSSEMQKLVNQLSSDVSSPSSSSSSPMHLLIKVQTRIEDWRSGQLNINYLLTKLRESYEELLKLQQQQQQNQKQQHKQHDQTPKEMHQSFELVNDPIYRRKRVLSPSNGTRNNNEDVSTTDSSNDPLPVAGCQPNDDDDFNSERDDDDVVKTAHSSIDVTQSQPPLPLCELPTPPLPPPDSPNLSHQFATEGSMDGVDDDEGEVGAGESSCTIIGPSLPKHFQMAAGERELSSSPQPPPTSSSSKNDDAADDGDAFYHRLHDNGDDDNNDDNDNDDNMGDGNAGCVDAESVVTSLSSLQTETLANHDDDADTSTSKKTKKRAKALTSSGLSLKKKKVESLVAKWKKVEKDVSREVEKEMIKQQKIESRLRGETNQ</sequence>
<dbReference type="SUPFAM" id="SSF51045">
    <property type="entry name" value="WW domain"/>
    <property type="match status" value="1"/>
</dbReference>
<dbReference type="CDD" id="cd00201">
    <property type="entry name" value="WW"/>
    <property type="match status" value="1"/>
</dbReference>
<feature type="region of interest" description="Disordered" evidence="1">
    <location>
        <begin position="42"/>
        <end position="143"/>
    </location>
</feature>
<dbReference type="AlphaFoldDB" id="T1FRT0"/>
<dbReference type="InParanoid" id="T1FRT0"/>
<protein>
    <recommendedName>
        <fullName evidence="2">WW domain-containing protein</fullName>
    </recommendedName>
</protein>
<feature type="compositionally biased region" description="Basic and acidic residues" evidence="1">
    <location>
        <begin position="585"/>
        <end position="596"/>
    </location>
</feature>
<evidence type="ECO:0000256" key="1">
    <source>
        <dbReference type="SAM" id="MobiDB-lite"/>
    </source>
</evidence>
<dbReference type="PROSITE" id="PS01159">
    <property type="entry name" value="WW_DOMAIN_1"/>
    <property type="match status" value="1"/>
</dbReference>
<dbReference type="EnsemblMetazoa" id="HelroT190235">
    <property type="protein sequence ID" value="HelroP190235"/>
    <property type="gene ID" value="HelroG190235"/>
</dbReference>
<reference evidence="5" key="1">
    <citation type="submission" date="2012-12" db="EMBL/GenBank/DDBJ databases">
        <authorList>
            <person name="Hellsten U."/>
            <person name="Grimwood J."/>
            <person name="Chapman J.A."/>
            <person name="Shapiro H."/>
            <person name="Aerts A."/>
            <person name="Otillar R.P."/>
            <person name="Terry A.Y."/>
            <person name="Boore J.L."/>
            <person name="Simakov O."/>
            <person name="Marletaz F."/>
            <person name="Cho S.-J."/>
            <person name="Edsinger-Gonzales E."/>
            <person name="Havlak P."/>
            <person name="Kuo D.-H."/>
            <person name="Larsson T."/>
            <person name="Lv J."/>
            <person name="Arendt D."/>
            <person name="Savage R."/>
            <person name="Osoegawa K."/>
            <person name="de Jong P."/>
            <person name="Lindberg D.R."/>
            <person name="Seaver E.C."/>
            <person name="Weisblat D.A."/>
            <person name="Putnam N.H."/>
            <person name="Grigoriev I.V."/>
            <person name="Rokhsar D.S."/>
        </authorList>
    </citation>
    <scope>NUCLEOTIDE SEQUENCE</scope>
</reference>
<dbReference type="Proteomes" id="UP000015101">
    <property type="component" value="Unassembled WGS sequence"/>
</dbReference>
<feature type="compositionally biased region" description="Acidic residues" evidence="1">
    <location>
        <begin position="394"/>
        <end position="404"/>
    </location>
</feature>
<dbReference type="PANTHER" id="PTHR46697:SF1">
    <property type="entry name" value="FORMIN-BINDING PROTEIN 4"/>
    <property type="match status" value="1"/>
</dbReference>
<evidence type="ECO:0000259" key="2">
    <source>
        <dbReference type="PROSITE" id="PS50020"/>
    </source>
</evidence>
<keyword evidence="5" id="KW-1185">Reference proteome</keyword>
<feature type="compositionally biased region" description="Pro residues" evidence="1">
    <location>
        <begin position="672"/>
        <end position="689"/>
    </location>
</feature>
<dbReference type="PANTHER" id="PTHR46697">
    <property type="entry name" value="FORMIN-BINDING PROTEIN 4"/>
    <property type="match status" value="1"/>
</dbReference>
<feature type="compositionally biased region" description="Gly residues" evidence="1">
    <location>
        <begin position="235"/>
        <end position="245"/>
    </location>
</feature>
<dbReference type="PROSITE" id="PS50020">
    <property type="entry name" value="WW_DOMAIN_2"/>
    <property type="match status" value="1"/>
</dbReference>
<feature type="region of interest" description="Disordered" evidence="1">
    <location>
        <begin position="1"/>
        <end position="23"/>
    </location>
</feature>
<evidence type="ECO:0000313" key="3">
    <source>
        <dbReference type="EMBL" id="ESO10931.1"/>
    </source>
</evidence>
<dbReference type="Pfam" id="PF00397">
    <property type="entry name" value="WW"/>
    <property type="match status" value="1"/>
</dbReference>
<feature type="compositionally biased region" description="Basic and acidic residues" evidence="1">
    <location>
        <begin position="447"/>
        <end position="457"/>
    </location>
</feature>
<dbReference type="SMART" id="SM00456">
    <property type="entry name" value="WW"/>
    <property type="match status" value="1"/>
</dbReference>
<dbReference type="InterPro" id="IPR053076">
    <property type="entry name" value="WW_domain_protein"/>
</dbReference>
<feature type="compositionally biased region" description="Acidic residues" evidence="1">
    <location>
        <begin position="772"/>
        <end position="786"/>
    </location>
</feature>
<feature type="compositionally biased region" description="Polar residues" evidence="1">
    <location>
        <begin position="661"/>
        <end position="671"/>
    </location>
</feature>
<feature type="compositionally biased region" description="Polar residues" evidence="1">
    <location>
        <begin position="88"/>
        <end position="97"/>
    </location>
</feature>
<dbReference type="InterPro" id="IPR036020">
    <property type="entry name" value="WW_dom_sf"/>
</dbReference>
<feature type="region of interest" description="Disordered" evidence="1">
    <location>
        <begin position="807"/>
        <end position="835"/>
    </location>
</feature>
<dbReference type="STRING" id="6412.T1FRT0"/>
<dbReference type="Gene3D" id="2.20.70.10">
    <property type="match status" value="1"/>
</dbReference>
<feature type="compositionally biased region" description="Polar residues" evidence="1">
    <location>
        <begin position="613"/>
        <end position="633"/>
    </location>
</feature>
<feature type="domain" description="WW" evidence="2">
    <location>
        <begin position="268"/>
        <end position="296"/>
    </location>
</feature>
<gene>
    <name evidence="4" type="primary">20211527</name>
    <name evidence="3" type="ORF">HELRODRAFT_190235</name>
</gene>
<name>T1FRT0_HELRO</name>
<dbReference type="GeneID" id="20211527"/>
<feature type="compositionally biased region" description="Basic residues" evidence="1">
    <location>
        <begin position="1"/>
        <end position="12"/>
    </location>
</feature>
<feature type="compositionally biased region" description="Basic and acidic residues" evidence="1">
    <location>
        <begin position="76"/>
        <end position="85"/>
    </location>
</feature>
<dbReference type="HOGENOM" id="CLU_326341_0_0_1"/>
<feature type="compositionally biased region" description="Polar residues" evidence="1">
    <location>
        <begin position="356"/>
        <end position="383"/>
    </location>
</feature>
<evidence type="ECO:0000313" key="5">
    <source>
        <dbReference type="Proteomes" id="UP000015101"/>
    </source>
</evidence>
<dbReference type="CTD" id="20211527"/>
<feature type="compositionally biased region" description="Acidic residues" evidence="1">
    <location>
        <begin position="643"/>
        <end position="656"/>
    </location>
</feature>
<feature type="compositionally biased region" description="Pro residues" evidence="1">
    <location>
        <begin position="250"/>
        <end position="261"/>
    </location>
</feature>
<dbReference type="EMBL" id="KB095858">
    <property type="protein sequence ID" value="ESO10931.1"/>
    <property type="molecule type" value="Genomic_DNA"/>
</dbReference>
<accession>T1FRT0</accession>
<dbReference type="EMBL" id="AMQM01002783">
    <property type="status" value="NOT_ANNOTATED_CDS"/>
    <property type="molecule type" value="Genomic_DNA"/>
</dbReference>
<feature type="compositionally biased region" description="Polar residues" evidence="1">
    <location>
        <begin position="42"/>
        <end position="62"/>
    </location>
</feature>